<comment type="caution">
    <text evidence="1">The sequence shown here is derived from an EMBL/GenBank/DDBJ whole genome shotgun (WGS) entry which is preliminary data.</text>
</comment>
<proteinExistence type="predicted"/>
<keyword evidence="2" id="KW-1185">Reference proteome</keyword>
<name>A0ACB7RXH5_HYAAI</name>
<evidence type="ECO:0000313" key="1">
    <source>
        <dbReference type="EMBL" id="KAH6927391.1"/>
    </source>
</evidence>
<gene>
    <name evidence="1" type="ORF">HPB50_002658</name>
</gene>
<reference evidence="1" key="1">
    <citation type="submission" date="2020-05" db="EMBL/GenBank/DDBJ databases">
        <title>Large-scale comparative analyses of tick genomes elucidate their genetic diversity and vector capacities.</title>
        <authorList>
            <person name="Jia N."/>
            <person name="Wang J."/>
            <person name="Shi W."/>
            <person name="Du L."/>
            <person name="Sun Y."/>
            <person name="Zhan W."/>
            <person name="Jiang J."/>
            <person name="Wang Q."/>
            <person name="Zhang B."/>
            <person name="Ji P."/>
            <person name="Sakyi L.B."/>
            <person name="Cui X."/>
            <person name="Yuan T."/>
            <person name="Jiang B."/>
            <person name="Yang W."/>
            <person name="Lam T.T.-Y."/>
            <person name="Chang Q."/>
            <person name="Ding S."/>
            <person name="Wang X."/>
            <person name="Zhu J."/>
            <person name="Ruan X."/>
            <person name="Zhao L."/>
            <person name="Wei J."/>
            <person name="Que T."/>
            <person name="Du C."/>
            <person name="Cheng J."/>
            <person name="Dai P."/>
            <person name="Han X."/>
            <person name="Huang E."/>
            <person name="Gao Y."/>
            <person name="Liu J."/>
            <person name="Shao H."/>
            <person name="Ye R."/>
            <person name="Li L."/>
            <person name="Wei W."/>
            <person name="Wang X."/>
            <person name="Wang C."/>
            <person name="Yang T."/>
            <person name="Huo Q."/>
            <person name="Li W."/>
            <person name="Guo W."/>
            <person name="Chen H."/>
            <person name="Zhou L."/>
            <person name="Ni X."/>
            <person name="Tian J."/>
            <person name="Zhou Y."/>
            <person name="Sheng Y."/>
            <person name="Liu T."/>
            <person name="Pan Y."/>
            <person name="Xia L."/>
            <person name="Li J."/>
            <person name="Zhao F."/>
            <person name="Cao W."/>
        </authorList>
    </citation>
    <scope>NUCLEOTIDE SEQUENCE</scope>
    <source>
        <strain evidence="1">Hyas-2018</strain>
    </source>
</reference>
<evidence type="ECO:0000313" key="2">
    <source>
        <dbReference type="Proteomes" id="UP000821845"/>
    </source>
</evidence>
<organism evidence="1 2">
    <name type="scientific">Hyalomma asiaticum</name>
    <name type="common">Tick</name>
    <dbReference type="NCBI Taxonomy" id="266040"/>
    <lineage>
        <taxon>Eukaryota</taxon>
        <taxon>Metazoa</taxon>
        <taxon>Ecdysozoa</taxon>
        <taxon>Arthropoda</taxon>
        <taxon>Chelicerata</taxon>
        <taxon>Arachnida</taxon>
        <taxon>Acari</taxon>
        <taxon>Parasitiformes</taxon>
        <taxon>Ixodida</taxon>
        <taxon>Ixodoidea</taxon>
        <taxon>Ixodidae</taxon>
        <taxon>Hyalomminae</taxon>
        <taxon>Hyalomma</taxon>
    </lineage>
</organism>
<accession>A0ACB7RXH5</accession>
<dbReference type="Proteomes" id="UP000821845">
    <property type="component" value="Chromosome 6"/>
</dbReference>
<sequence length="145" mass="15885">MVSAPLVFQMTSSLKANPTSSTLYSSTLTRSTSESTTKGVFNSLSVTASSQLTMGCGTATRPRVIPRKMALLSEPARAFHLNVVLSVYIPASLTRSDSHTAACQNVRTAAIADATQRQERRKRCHDGRRRRTPVHLYIIEEEVCS</sequence>
<protein>
    <submittedName>
        <fullName evidence="1">Uncharacterized protein</fullName>
    </submittedName>
</protein>
<dbReference type="EMBL" id="CM023486">
    <property type="protein sequence ID" value="KAH6927391.1"/>
    <property type="molecule type" value="Genomic_DNA"/>
</dbReference>